<evidence type="ECO:0000313" key="5">
    <source>
        <dbReference type="EMBL" id="VVC76494.1"/>
    </source>
</evidence>
<reference evidence="5 6" key="1">
    <citation type="submission" date="2019-08" db="EMBL/GenBank/DDBJ databases">
        <authorList>
            <person name="Guy L."/>
        </authorList>
    </citation>
    <scope>NUCLEOTIDE SEQUENCE [LARGE SCALE GENOMIC DNA]</scope>
    <source>
        <strain evidence="5 6">SGT-108</strain>
    </source>
</reference>
<dbReference type="SUPFAM" id="SSF52518">
    <property type="entry name" value="Thiamin diphosphate-binding fold (THDP-binding)"/>
    <property type="match status" value="1"/>
</dbReference>
<dbReference type="PANTHER" id="PTHR11516">
    <property type="entry name" value="PYRUVATE DEHYDROGENASE E1 COMPONENT, ALPHA SUBUNIT BACTERIAL AND ORGANELLAR"/>
    <property type="match status" value="1"/>
</dbReference>
<organism evidence="5 6">
    <name type="scientific">Aquicella siphonis</name>
    <dbReference type="NCBI Taxonomy" id="254247"/>
    <lineage>
        <taxon>Bacteria</taxon>
        <taxon>Pseudomonadati</taxon>
        <taxon>Pseudomonadota</taxon>
        <taxon>Gammaproteobacteria</taxon>
        <taxon>Legionellales</taxon>
        <taxon>Coxiellaceae</taxon>
        <taxon>Aquicella</taxon>
    </lineage>
</organism>
<dbReference type="GO" id="GO:0006086">
    <property type="term" value="P:pyruvate decarboxylation to acetyl-CoA"/>
    <property type="evidence" value="ECO:0007669"/>
    <property type="project" value="TreeGrafter"/>
</dbReference>
<dbReference type="Gene3D" id="3.40.50.970">
    <property type="match status" value="1"/>
</dbReference>
<evidence type="ECO:0000256" key="1">
    <source>
        <dbReference type="ARBA" id="ARBA00001964"/>
    </source>
</evidence>
<dbReference type="OrthoDB" id="9766715at2"/>
<feature type="domain" description="Dehydrogenase E1 component" evidence="4">
    <location>
        <begin position="13"/>
        <end position="309"/>
    </location>
</feature>
<dbReference type="CDD" id="cd02000">
    <property type="entry name" value="TPP_E1_PDC_ADC_BCADC"/>
    <property type="match status" value="1"/>
</dbReference>
<dbReference type="InterPro" id="IPR029061">
    <property type="entry name" value="THDP-binding"/>
</dbReference>
<gene>
    <name evidence="5" type="primary">acoA</name>
    <name evidence="5" type="ORF">AQUSIP_18070</name>
</gene>
<sequence>MHTPELVARLYKKMSLIRRFELRLAEIYHTDAIKSPVHLSVGQESIAVGICDPLEKNDIVSNTYRCHATYIAKGGDLNEMMAELYGKSTGCAGGKAGSMHLVDMKNGVLGASAVVGTTIPVATGYALAMQMEAEKTGHQRMTVSVFGDGGTEEGCFYESINFAALRKLPIIYVCENNRLAIHTPIEKRWATEKLCERVATYGIETHKLDHADVFTVRDTIARAAAKIRAHRCGPIFIECSTYRWLEHVGPRDDHEDNYRDLDEYRRWKEHDQIARLAKMLDAETVARLENEITAEIRTAEEFAEKSPYPADEELYKHVYAV</sequence>
<evidence type="ECO:0000256" key="2">
    <source>
        <dbReference type="ARBA" id="ARBA00023002"/>
    </source>
</evidence>
<dbReference type="Proteomes" id="UP000324194">
    <property type="component" value="Chromosome 1"/>
</dbReference>
<dbReference type="AlphaFoldDB" id="A0A5E4PHV5"/>
<accession>A0A5E4PHV5</accession>
<name>A0A5E4PHV5_9COXI</name>
<keyword evidence="6" id="KW-1185">Reference proteome</keyword>
<dbReference type="InterPro" id="IPR050642">
    <property type="entry name" value="PDH_E1_Alpha_Subunit"/>
</dbReference>
<dbReference type="KEGG" id="asip:AQUSIP_18070"/>
<keyword evidence="3" id="KW-0786">Thiamine pyrophosphate</keyword>
<proteinExistence type="predicted"/>
<dbReference type="EMBL" id="LR699119">
    <property type="protein sequence ID" value="VVC76494.1"/>
    <property type="molecule type" value="Genomic_DNA"/>
</dbReference>
<dbReference type="GO" id="GO:0004739">
    <property type="term" value="F:pyruvate dehydrogenase (acetyl-transferring) activity"/>
    <property type="evidence" value="ECO:0007669"/>
    <property type="project" value="TreeGrafter"/>
</dbReference>
<protein>
    <submittedName>
        <fullName evidence="5">Acetoin:2,6-dichlorophenolindophenol oxidoreductase subunit alpha</fullName>
    </submittedName>
</protein>
<evidence type="ECO:0000259" key="4">
    <source>
        <dbReference type="Pfam" id="PF00676"/>
    </source>
</evidence>
<keyword evidence="2" id="KW-0560">Oxidoreductase</keyword>
<evidence type="ECO:0000256" key="3">
    <source>
        <dbReference type="ARBA" id="ARBA00023052"/>
    </source>
</evidence>
<comment type="cofactor">
    <cofactor evidence="1">
        <name>thiamine diphosphate</name>
        <dbReference type="ChEBI" id="CHEBI:58937"/>
    </cofactor>
</comment>
<evidence type="ECO:0000313" key="6">
    <source>
        <dbReference type="Proteomes" id="UP000324194"/>
    </source>
</evidence>
<dbReference type="PANTHER" id="PTHR11516:SF60">
    <property type="entry name" value="PYRUVATE DEHYDROGENASE E1 COMPONENT SUBUNIT ALPHA"/>
    <property type="match status" value="1"/>
</dbReference>
<dbReference type="Pfam" id="PF00676">
    <property type="entry name" value="E1_dh"/>
    <property type="match status" value="1"/>
</dbReference>
<dbReference type="RefSeq" id="WP_148339812.1">
    <property type="nucleotide sequence ID" value="NZ_LR699119.1"/>
</dbReference>
<dbReference type="InterPro" id="IPR001017">
    <property type="entry name" value="DH_E1"/>
</dbReference>